<accession>A0AAW1C485</accession>
<comment type="caution">
    <text evidence="4">The sequence shown here is derived from an EMBL/GenBank/DDBJ whole genome shotgun (WGS) entry which is preliminary data.</text>
</comment>
<dbReference type="PANTHER" id="PTHR16560">
    <property type="entry name" value="ALPHA-2-MACROGLOBULIN RECEPTOR-ASSOCIATED PROTEIN"/>
    <property type="match status" value="1"/>
</dbReference>
<dbReference type="GO" id="GO:0008201">
    <property type="term" value="F:heparin binding"/>
    <property type="evidence" value="ECO:0007669"/>
    <property type="project" value="InterPro"/>
</dbReference>
<dbReference type="InterPro" id="IPR010483">
    <property type="entry name" value="Alpha_2_MRAP_C"/>
</dbReference>
<dbReference type="GO" id="GO:0005801">
    <property type="term" value="C:cis-Golgi network"/>
    <property type="evidence" value="ECO:0007669"/>
    <property type="project" value="TreeGrafter"/>
</dbReference>
<dbReference type="GO" id="GO:0050750">
    <property type="term" value="F:low-density lipoprotein particle receptor binding"/>
    <property type="evidence" value="ECO:0007669"/>
    <property type="project" value="InterPro"/>
</dbReference>
<dbReference type="InterPro" id="IPR038003">
    <property type="entry name" value="A2-macroglobuin_RAP"/>
</dbReference>
<dbReference type="Gene3D" id="1.20.81.10">
    <property type="entry name" value="RAP domain"/>
    <property type="match status" value="3"/>
</dbReference>
<dbReference type="GO" id="GO:0005768">
    <property type="term" value="C:endosome"/>
    <property type="evidence" value="ECO:0007669"/>
    <property type="project" value="TreeGrafter"/>
</dbReference>
<evidence type="ECO:0000259" key="2">
    <source>
        <dbReference type="Pfam" id="PF06400"/>
    </source>
</evidence>
<dbReference type="GO" id="GO:0070326">
    <property type="term" value="F:very-low-density lipoprotein particle receptor binding"/>
    <property type="evidence" value="ECO:0007669"/>
    <property type="project" value="TreeGrafter"/>
</dbReference>
<dbReference type="GO" id="GO:0005793">
    <property type="term" value="C:endoplasmic reticulum-Golgi intermediate compartment"/>
    <property type="evidence" value="ECO:0007669"/>
    <property type="project" value="TreeGrafter"/>
</dbReference>
<dbReference type="AlphaFoldDB" id="A0AAW1C485"/>
<dbReference type="SUPFAM" id="SSF47045">
    <property type="entry name" value="RAP domain-like"/>
    <property type="match status" value="3"/>
</dbReference>
<dbReference type="InterPro" id="IPR036744">
    <property type="entry name" value="RAP_sf"/>
</dbReference>
<evidence type="ECO:0000313" key="5">
    <source>
        <dbReference type="Proteomes" id="UP001474421"/>
    </source>
</evidence>
<evidence type="ECO:0000256" key="1">
    <source>
        <dbReference type="SAM" id="MobiDB-lite"/>
    </source>
</evidence>
<dbReference type="InterPro" id="IPR038001">
    <property type="entry name" value="RAP_D2"/>
</dbReference>
<proteinExistence type="predicted"/>
<keyword evidence="4" id="KW-0675">Receptor</keyword>
<dbReference type="Proteomes" id="UP001474421">
    <property type="component" value="Unassembled WGS sequence"/>
</dbReference>
<protein>
    <submittedName>
        <fullName evidence="4">Alpha-2-macroglobulin receptor-associated protein</fullName>
    </submittedName>
</protein>
<dbReference type="Pfam" id="PF06400">
    <property type="entry name" value="Alpha-2-MRAP_N"/>
    <property type="match status" value="1"/>
</dbReference>
<dbReference type="GO" id="GO:0010916">
    <property type="term" value="P:negative regulation of very-low-density lipoprotein particle clearance"/>
    <property type="evidence" value="ECO:0007669"/>
    <property type="project" value="TreeGrafter"/>
</dbReference>
<evidence type="ECO:0000259" key="3">
    <source>
        <dbReference type="Pfam" id="PF06401"/>
    </source>
</evidence>
<dbReference type="CDD" id="cd14807">
    <property type="entry name" value="RAP_D2"/>
    <property type="match status" value="1"/>
</dbReference>
<gene>
    <name evidence="4" type="ORF">NXF25_007481</name>
</gene>
<dbReference type="GO" id="GO:0002091">
    <property type="term" value="P:negative regulation of receptor internalization"/>
    <property type="evidence" value="ECO:0007669"/>
    <property type="project" value="TreeGrafter"/>
</dbReference>
<dbReference type="GO" id="GO:0048019">
    <property type="term" value="F:receptor antagonist activity"/>
    <property type="evidence" value="ECO:0007669"/>
    <property type="project" value="InterPro"/>
</dbReference>
<dbReference type="InterPro" id="IPR009066">
    <property type="entry name" value="MG_RAP_rcpt_1"/>
</dbReference>
<keyword evidence="5" id="KW-1185">Reference proteome</keyword>
<feature type="domain" description="Alpha-2-macroglobulin receptor-associated protein" evidence="2">
    <location>
        <begin position="275"/>
        <end position="389"/>
    </location>
</feature>
<feature type="compositionally biased region" description="Basic and acidic residues" evidence="1">
    <location>
        <begin position="175"/>
        <end position="189"/>
    </location>
</feature>
<dbReference type="PANTHER" id="PTHR16560:SF2">
    <property type="entry name" value="ALPHA-2-MACROGLOBULIN RECEPTOR-ASSOCIATED PROTEIN"/>
    <property type="match status" value="1"/>
</dbReference>
<dbReference type="InterPro" id="IPR037999">
    <property type="entry name" value="RAP_D3"/>
</dbReference>
<feature type="domain" description="Alpha-2-macroglobulin RAP C-terminal" evidence="3">
    <location>
        <begin position="407"/>
        <end position="620"/>
    </location>
</feature>
<reference evidence="4 5" key="1">
    <citation type="journal article" date="2024" name="Proc. Natl. Acad. Sci. U.S.A.">
        <title>The genetic regulatory architecture and epigenomic basis for age-related changes in rattlesnake venom.</title>
        <authorList>
            <person name="Hogan M.P."/>
            <person name="Holding M.L."/>
            <person name="Nystrom G.S."/>
            <person name="Colston T.J."/>
            <person name="Bartlett D.A."/>
            <person name="Mason A.J."/>
            <person name="Ellsworth S.A."/>
            <person name="Rautsaw R.M."/>
            <person name="Lawrence K.C."/>
            <person name="Strickland J.L."/>
            <person name="He B."/>
            <person name="Fraser P."/>
            <person name="Margres M.J."/>
            <person name="Gilbert D.M."/>
            <person name="Gibbs H.L."/>
            <person name="Parkinson C.L."/>
            <person name="Rokyta D.R."/>
        </authorList>
    </citation>
    <scope>NUCLEOTIDE SEQUENCE [LARGE SCALE GENOMIC DNA]</scope>
    <source>
        <strain evidence="4">DRR0105</strain>
    </source>
</reference>
<name>A0AAW1C485_CROAD</name>
<feature type="region of interest" description="Disordered" evidence="1">
    <location>
        <begin position="51"/>
        <end position="254"/>
    </location>
</feature>
<feature type="region of interest" description="Disordered" evidence="1">
    <location>
        <begin position="1"/>
        <end position="37"/>
    </location>
</feature>
<dbReference type="EMBL" id="JAOTOJ010000002">
    <property type="protein sequence ID" value="KAK9408707.1"/>
    <property type="molecule type" value="Genomic_DNA"/>
</dbReference>
<organism evidence="4 5">
    <name type="scientific">Crotalus adamanteus</name>
    <name type="common">Eastern diamondback rattlesnake</name>
    <dbReference type="NCBI Taxonomy" id="8729"/>
    <lineage>
        <taxon>Eukaryota</taxon>
        <taxon>Metazoa</taxon>
        <taxon>Chordata</taxon>
        <taxon>Craniata</taxon>
        <taxon>Vertebrata</taxon>
        <taxon>Euteleostomi</taxon>
        <taxon>Lepidosauria</taxon>
        <taxon>Squamata</taxon>
        <taxon>Bifurcata</taxon>
        <taxon>Unidentata</taxon>
        <taxon>Episquamata</taxon>
        <taxon>Toxicofera</taxon>
        <taxon>Serpentes</taxon>
        <taxon>Colubroidea</taxon>
        <taxon>Viperidae</taxon>
        <taxon>Crotalinae</taxon>
        <taxon>Crotalus</taxon>
    </lineage>
</organism>
<dbReference type="Pfam" id="PF06401">
    <property type="entry name" value="Alpha-2-MRAP_C"/>
    <property type="match status" value="1"/>
</dbReference>
<dbReference type="GO" id="GO:0005886">
    <property type="term" value="C:plasma membrane"/>
    <property type="evidence" value="ECO:0007669"/>
    <property type="project" value="TreeGrafter"/>
</dbReference>
<dbReference type="GO" id="GO:0048237">
    <property type="term" value="C:rough endoplasmic reticulum lumen"/>
    <property type="evidence" value="ECO:0007669"/>
    <property type="project" value="TreeGrafter"/>
</dbReference>
<sequence length="620" mass="68867">MKHSPSAQGPPVAGGGETVMEGLGRKAPPLGVSEGRKPGCLILLGLERTLQKRGSGAEGVPEAHQKRVPAPSSGGAEPGSLWMRGGSRVGDIPLPPGRPVAPAVADGESSPRPLRPIWATGHRLQPEIPGRRLGGLQSRFIRSPRCPSTAASTRDRQGSPAQPAHPQPGLPQGFPRRDPRPFGHGDHGKRSSVAAWQASSAGTQPLEGGVADPPPPEEQAPARSAPRKWRTAEAPPRRRGGACSSGAPERASQRARRLLGTVVRSPRSAMVAAVLLLVVLLAGTEAGGGLYSREANQAAAAAAASPSAAPPAEFRLVRLNQLWEKAQRVGLPAVRLAELHSDLRLQEKDELSWKKQKAAGLDEDGEREARLRRRLEVIMTKYGLSGKKERQQWETNHIKEGFAKDDLDDPRLEKLWNKAKSSGKFSDEELEKLWREFQHHKEKVHEYNILLETVSRTEDVHKNMINPVEDESIAKMELLHRKHSELKEQLHSINQGFERLRKVSHQGYDSASEFEEPRVIDLWDLAQSTNFTEKELESLREELKHFEAKVEKHHHYQKQLEISHQKLKHVEGTGDKEHLSQNKEKYTMLEEKTKELGYKVKKHLQHLSRRISRGLQHNEL</sequence>
<dbReference type="GO" id="GO:0035473">
    <property type="term" value="F:lipase binding"/>
    <property type="evidence" value="ECO:0007669"/>
    <property type="project" value="TreeGrafter"/>
</dbReference>
<evidence type="ECO:0000313" key="4">
    <source>
        <dbReference type="EMBL" id="KAK9408707.1"/>
    </source>
</evidence>
<dbReference type="CDD" id="cd14806">
    <property type="entry name" value="RAP_D1"/>
    <property type="match status" value="1"/>
</dbReference>
<dbReference type="CDD" id="cd14808">
    <property type="entry name" value="RAP_D3"/>
    <property type="match status" value="1"/>
</dbReference>